<dbReference type="SMART" id="SM00849">
    <property type="entry name" value="Lactamase_B"/>
    <property type="match status" value="1"/>
</dbReference>
<accession>A0ABW0U943</accession>
<gene>
    <name evidence="2" type="ORF">ACFPTR_14245</name>
</gene>
<keyword evidence="3" id="KW-1185">Reference proteome</keyword>
<evidence type="ECO:0000259" key="1">
    <source>
        <dbReference type="SMART" id="SM00849"/>
    </source>
</evidence>
<proteinExistence type="predicted"/>
<dbReference type="RefSeq" id="WP_270897636.1">
    <property type="nucleotide sequence ID" value="NZ_JBHSPF010000079.1"/>
</dbReference>
<dbReference type="SUPFAM" id="SSF56281">
    <property type="entry name" value="Metallo-hydrolase/oxidoreductase"/>
    <property type="match status" value="1"/>
</dbReference>
<dbReference type="InterPro" id="IPR001279">
    <property type="entry name" value="Metallo-B-lactamas"/>
</dbReference>
<dbReference type="Gene3D" id="3.60.15.10">
    <property type="entry name" value="Ribonuclease Z/Hydroxyacylglutathione hydrolase-like"/>
    <property type="match status" value="1"/>
</dbReference>
<sequence length="281" mass="32801">MAIQYTDQHITVFQSSLHQTTSTVVHTDDVIFIVDPAWLPEEVEAIQSFVKEVDKGQKKYLFFTHSDFDHILAYHAFPEAVTIASRGFVSRSKEHREETVKEIQEFDDYYYIERPYVIEYPKIEIIIDFDGQTIHVGETSFSFYLAPGHTADGAFVTVNELGALIVGDYLSDIEFPFIYYHSEAYEKTLNKFESVIEEKEIHLLVPGHGTVTTERKEMTDRIDDSRWYIETLRNDLNDVLSDEYSVLEAFVDSFQFPTFLMKMHEKNVEQIQKEANERPHQ</sequence>
<comment type="caution">
    <text evidence="2">The sequence shown here is derived from an EMBL/GenBank/DDBJ whole genome shotgun (WGS) entry which is preliminary data.</text>
</comment>
<dbReference type="GO" id="GO:0016787">
    <property type="term" value="F:hydrolase activity"/>
    <property type="evidence" value="ECO:0007669"/>
    <property type="project" value="UniProtKB-KW"/>
</dbReference>
<name>A0ABW0U943_9BACI</name>
<dbReference type="Proteomes" id="UP001596143">
    <property type="component" value="Unassembled WGS sequence"/>
</dbReference>
<dbReference type="EMBL" id="JBHSPF010000079">
    <property type="protein sequence ID" value="MFC5630006.1"/>
    <property type="molecule type" value="Genomic_DNA"/>
</dbReference>
<dbReference type="InterPro" id="IPR050662">
    <property type="entry name" value="Sec-metab_biosynth-thioest"/>
</dbReference>
<dbReference type="InterPro" id="IPR036866">
    <property type="entry name" value="RibonucZ/Hydroxyglut_hydro"/>
</dbReference>
<evidence type="ECO:0000313" key="3">
    <source>
        <dbReference type="Proteomes" id="UP001596143"/>
    </source>
</evidence>
<evidence type="ECO:0000313" key="2">
    <source>
        <dbReference type="EMBL" id="MFC5630006.1"/>
    </source>
</evidence>
<dbReference type="EC" id="3.-.-.-" evidence="2"/>
<keyword evidence="2" id="KW-0378">Hydrolase</keyword>
<dbReference type="Pfam" id="PF00753">
    <property type="entry name" value="Lactamase_B"/>
    <property type="match status" value="1"/>
</dbReference>
<organism evidence="2 3">
    <name type="scientific">Aliibacillus thermotolerans</name>
    <dbReference type="NCBI Taxonomy" id="1834418"/>
    <lineage>
        <taxon>Bacteria</taxon>
        <taxon>Bacillati</taxon>
        <taxon>Bacillota</taxon>
        <taxon>Bacilli</taxon>
        <taxon>Bacillales</taxon>
        <taxon>Bacillaceae</taxon>
        <taxon>Aliibacillus</taxon>
    </lineage>
</organism>
<dbReference type="PANTHER" id="PTHR23131:SF0">
    <property type="entry name" value="ENDORIBONUCLEASE LACTB2"/>
    <property type="match status" value="1"/>
</dbReference>
<feature type="domain" description="Metallo-beta-lactamase" evidence="1">
    <location>
        <begin position="19"/>
        <end position="208"/>
    </location>
</feature>
<protein>
    <submittedName>
        <fullName evidence="2">MBL fold metallo-hydrolase</fullName>
        <ecNumber evidence="2">3.-.-.-</ecNumber>
    </submittedName>
</protein>
<dbReference type="PANTHER" id="PTHR23131">
    <property type="entry name" value="ENDORIBONUCLEASE LACTB2"/>
    <property type="match status" value="1"/>
</dbReference>
<reference evidence="3" key="1">
    <citation type="journal article" date="2019" name="Int. J. Syst. Evol. Microbiol.">
        <title>The Global Catalogue of Microorganisms (GCM) 10K type strain sequencing project: providing services to taxonomists for standard genome sequencing and annotation.</title>
        <authorList>
            <consortium name="The Broad Institute Genomics Platform"/>
            <consortium name="The Broad Institute Genome Sequencing Center for Infectious Disease"/>
            <person name="Wu L."/>
            <person name="Ma J."/>
        </authorList>
    </citation>
    <scope>NUCLEOTIDE SEQUENCE [LARGE SCALE GENOMIC DNA]</scope>
    <source>
        <strain evidence="3">CGMCC 1.15790</strain>
    </source>
</reference>